<evidence type="ECO:0000256" key="1">
    <source>
        <dbReference type="SAM" id="MobiDB-lite"/>
    </source>
</evidence>
<name>A0AAD7TV09_9APHY</name>
<evidence type="ECO:0000313" key="2">
    <source>
        <dbReference type="EMBL" id="KAJ8482797.1"/>
    </source>
</evidence>
<dbReference type="AlphaFoldDB" id="A0AAD7TV09"/>
<feature type="region of interest" description="Disordered" evidence="1">
    <location>
        <begin position="1"/>
        <end position="29"/>
    </location>
</feature>
<keyword evidence="3" id="KW-1185">Reference proteome</keyword>
<protein>
    <submittedName>
        <fullName evidence="2">Uncharacterized protein</fullName>
    </submittedName>
</protein>
<gene>
    <name evidence="2" type="ORF">ONZ51_g5095</name>
</gene>
<dbReference type="EMBL" id="JAPEVG010000106">
    <property type="protein sequence ID" value="KAJ8482797.1"/>
    <property type="molecule type" value="Genomic_DNA"/>
</dbReference>
<evidence type="ECO:0000313" key="3">
    <source>
        <dbReference type="Proteomes" id="UP001215151"/>
    </source>
</evidence>
<reference evidence="2" key="1">
    <citation type="submission" date="2022-11" db="EMBL/GenBank/DDBJ databases">
        <title>Genome Sequence of Cubamyces cubensis.</title>
        <authorList>
            <person name="Buettner E."/>
        </authorList>
    </citation>
    <scope>NUCLEOTIDE SEQUENCE</scope>
    <source>
        <strain evidence="2">MPL-01</strain>
    </source>
</reference>
<dbReference type="Proteomes" id="UP001215151">
    <property type="component" value="Unassembled WGS sequence"/>
</dbReference>
<proteinExistence type="predicted"/>
<feature type="compositionally biased region" description="Polar residues" evidence="1">
    <location>
        <begin position="16"/>
        <end position="28"/>
    </location>
</feature>
<accession>A0AAD7TV09</accession>
<feature type="compositionally biased region" description="Basic residues" evidence="1">
    <location>
        <begin position="1"/>
        <end position="11"/>
    </location>
</feature>
<organism evidence="2 3">
    <name type="scientific">Trametes cubensis</name>
    <dbReference type="NCBI Taxonomy" id="1111947"/>
    <lineage>
        <taxon>Eukaryota</taxon>
        <taxon>Fungi</taxon>
        <taxon>Dikarya</taxon>
        <taxon>Basidiomycota</taxon>
        <taxon>Agaricomycotina</taxon>
        <taxon>Agaricomycetes</taxon>
        <taxon>Polyporales</taxon>
        <taxon>Polyporaceae</taxon>
        <taxon>Trametes</taxon>
    </lineage>
</organism>
<sequence length="283" mass="32090">MKSKKSHKSNNKHQPYASSSKRAPTQPEQDIFSVIASSSAIPRPDHRPYLDIPKNTKVPYRDVCEKVARNLHPDVKPRNDWDLLQLASIPLPVKPEEVYVALDKLFDATMMGQTHAEMIQGATYMLGLMVEPTGIKPCPGDQDKSIQIRPIPDSKYSIRLFPGSFTDAEYCMDFVDSETGESVNTPFECELHAGPGETDTPWMNFPHSMRIKSIEVARGRKFKDILPGEEKYILRDGQQCVLIRPGKPKIRFTVPIRKRPRSEPVKEEGTIYLDFPKMIELGP</sequence>
<comment type="caution">
    <text evidence="2">The sequence shown here is derived from an EMBL/GenBank/DDBJ whole genome shotgun (WGS) entry which is preliminary data.</text>
</comment>